<gene>
    <name evidence="1" type="ORF">J0S82_015148</name>
</gene>
<evidence type="ECO:0000313" key="1">
    <source>
        <dbReference type="EMBL" id="KAG8506301.1"/>
    </source>
</evidence>
<name>A0A8J6DFK9_GALPY</name>
<dbReference type="Proteomes" id="UP000700334">
    <property type="component" value="Unassembled WGS sequence"/>
</dbReference>
<sequence length="211" mass="23847">CSVTAAVAALGSKLGDYQVHFSADHLLALCDYVHNTLIRHHRLYQYVLGRDQDVQLTVARLEVCAPPRPLPLAQGVDRASWRHEQRVAELRLAEAQGRTCTLLLKEALPLEREHRLQRAFLEAPPPGQALSREELENLIREAIRIQMECLQELLQYEIQSTFDILDLKLQKKVLDLSAPVPFPLCIAGQPGQDESLKLHKASRARKGRAKK</sequence>
<dbReference type="OrthoDB" id="6103133at2759"/>
<feature type="non-terminal residue" evidence="1">
    <location>
        <position position="211"/>
    </location>
</feature>
<proteinExistence type="predicted"/>
<organism evidence="1 2">
    <name type="scientific">Galemys pyrenaicus</name>
    <name type="common">Iberian desman</name>
    <name type="synonym">Pyrenean desman</name>
    <dbReference type="NCBI Taxonomy" id="202257"/>
    <lineage>
        <taxon>Eukaryota</taxon>
        <taxon>Metazoa</taxon>
        <taxon>Chordata</taxon>
        <taxon>Craniata</taxon>
        <taxon>Vertebrata</taxon>
        <taxon>Euteleostomi</taxon>
        <taxon>Mammalia</taxon>
        <taxon>Eutheria</taxon>
        <taxon>Laurasiatheria</taxon>
        <taxon>Eulipotyphla</taxon>
        <taxon>Talpidae</taxon>
        <taxon>Galemys</taxon>
    </lineage>
</organism>
<evidence type="ECO:0000313" key="2">
    <source>
        <dbReference type="Proteomes" id="UP000700334"/>
    </source>
</evidence>
<accession>A0A8J6DFK9</accession>
<reference evidence="1" key="1">
    <citation type="journal article" date="2021" name="Evol. Appl.">
        <title>The genome of the Pyrenean desman and the effects of bottlenecks and inbreeding on the genomic landscape of an endangered species.</title>
        <authorList>
            <person name="Escoda L."/>
            <person name="Castresana J."/>
        </authorList>
    </citation>
    <scope>NUCLEOTIDE SEQUENCE</scope>
    <source>
        <strain evidence="1">IBE-C5619</strain>
    </source>
</reference>
<dbReference type="AlphaFoldDB" id="A0A8J6DFK9"/>
<dbReference type="PANTHER" id="PTHR28457">
    <property type="entry name" value="COILED-COIL DOMAIN-CONTAINING PROTEIN 189"/>
    <property type="match status" value="1"/>
</dbReference>
<keyword evidence="2" id="KW-1185">Reference proteome</keyword>
<protein>
    <submittedName>
        <fullName evidence="1">Uncharacterized protein</fullName>
    </submittedName>
</protein>
<dbReference type="EMBL" id="JAGFMF010012163">
    <property type="protein sequence ID" value="KAG8506301.1"/>
    <property type="molecule type" value="Genomic_DNA"/>
</dbReference>
<dbReference type="PANTHER" id="PTHR28457:SF2">
    <property type="entry name" value="SIMILAR TO 4930578I06RIK PROTEIN"/>
    <property type="match status" value="1"/>
</dbReference>
<comment type="caution">
    <text evidence="1">The sequence shown here is derived from an EMBL/GenBank/DDBJ whole genome shotgun (WGS) entry which is preliminary data.</text>
</comment>
<dbReference type="InterPro" id="IPR032727">
    <property type="entry name" value="CLAMP"/>
</dbReference>